<evidence type="ECO:0000313" key="2">
    <source>
        <dbReference type="EMBL" id="KAA3477760.1"/>
    </source>
</evidence>
<evidence type="ECO:0000259" key="1">
    <source>
        <dbReference type="Pfam" id="PF00078"/>
    </source>
</evidence>
<reference evidence="3" key="1">
    <citation type="journal article" date="2019" name="Plant Biotechnol. J.">
        <title>Genome sequencing of the Australian wild diploid species Gossypium australe highlights disease resistance and delayed gland morphogenesis.</title>
        <authorList>
            <person name="Cai Y."/>
            <person name="Cai X."/>
            <person name="Wang Q."/>
            <person name="Wang P."/>
            <person name="Zhang Y."/>
            <person name="Cai C."/>
            <person name="Xu Y."/>
            <person name="Wang K."/>
            <person name="Zhou Z."/>
            <person name="Wang C."/>
            <person name="Geng S."/>
            <person name="Li B."/>
            <person name="Dong Q."/>
            <person name="Hou Y."/>
            <person name="Wang H."/>
            <person name="Ai P."/>
            <person name="Liu Z."/>
            <person name="Yi F."/>
            <person name="Sun M."/>
            <person name="An G."/>
            <person name="Cheng J."/>
            <person name="Zhang Y."/>
            <person name="Shi Q."/>
            <person name="Xie Y."/>
            <person name="Shi X."/>
            <person name="Chang Y."/>
            <person name="Huang F."/>
            <person name="Chen Y."/>
            <person name="Hong S."/>
            <person name="Mi L."/>
            <person name="Sun Q."/>
            <person name="Zhang L."/>
            <person name="Zhou B."/>
            <person name="Peng R."/>
            <person name="Zhang X."/>
            <person name="Liu F."/>
        </authorList>
    </citation>
    <scope>NUCLEOTIDE SEQUENCE [LARGE SCALE GENOMIC DNA]</scope>
    <source>
        <strain evidence="3">cv. PA1801</strain>
    </source>
</reference>
<dbReference type="Gene3D" id="3.10.10.10">
    <property type="entry name" value="HIV Type 1 Reverse Transcriptase, subunit A, domain 1"/>
    <property type="match status" value="1"/>
</dbReference>
<comment type="caution">
    <text evidence="2">The sequence shown here is derived from an EMBL/GenBank/DDBJ whole genome shotgun (WGS) entry which is preliminary data.</text>
</comment>
<proteinExistence type="predicted"/>
<organism evidence="2 3">
    <name type="scientific">Gossypium australe</name>
    <dbReference type="NCBI Taxonomy" id="47621"/>
    <lineage>
        <taxon>Eukaryota</taxon>
        <taxon>Viridiplantae</taxon>
        <taxon>Streptophyta</taxon>
        <taxon>Embryophyta</taxon>
        <taxon>Tracheophyta</taxon>
        <taxon>Spermatophyta</taxon>
        <taxon>Magnoliopsida</taxon>
        <taxon>eudicotyledons</taxon>
        <taxon>Gunneridae</taxon>
        <taxon>Pentapetalae</taxon>
        <taxon>rosids</taxon>
        <taxon>malvids</taxon>
        <taxon>Malvales</taxon>
        <taxon>Malvaceae</taxon>
        <taxon>Malvoideae</taxon>
        <taxon>Gossypium</taxon>
    </lineage>
</organism>
<dbReference type="EMBL" id="SMMG02000004">
    <property type="protein sequence ID" value="KAA3477760.1"/>
    <property type="molecule type" value="Genomic_DNA"/>
</dbReference>
<dbReference type="SUPFAM" id="SSF56672">
    <property type="entry name" value="DNA/RNA polymerases"/>
    <property type="match status" value="1"/>
</dbReference>
<name>A0A5B6W7U5_9ROSI</name>
<accession>A0A5B6W7U5</accession>
<dbReference type="InterPro" id="IPR043128">
    <property type="entry name" value="Rev_trsase/Diguanyl_cyclase"/>
</dbReference>
<dbReference type="PANTHER" id="PTHR24559">
    <property type="entry name" value="TRANSPOSON TY3-I GAG-POL POLYPROTEIN"/>
    <property type="match status" value="1"/>
</dbReference>
<protein>
    <submittedName>
        <fullName evidence="2">Retrotransposon protein</fullName>
    </submittedName>
</protein>
<dbReference type="InterPro" id="IPR053134">
    <property type="entry name" value="RNA-dir_DNA_polymerase"/>
</dbReference>
<dbReference type="PANTHER" id="PTHR24559:SF444">
    <property type="entry name" value="REVERSE TRANSCRIPTASE DOMAIN-CONTAINING PROTEIN"/>
    <property type="match status" value="1"/>
</dbReference>
<keyword evidence="3" id="KW-1185">Reference proteome</keyword>
<gene>
    <name evidence="2" type="ORF">EPI10_011624</name>
</gene>
<dbReference type="OrthoDB" id="1701144at2759"/>
<sequence length="213" mass="24941">MSELKIEQVPTVREFTNVFPDELPRLPPESEVEFVIDLAPRIAPISIVPYKMTPTGLKELKAQLQELIDRGFSRLSVSPWGTPFLFVKKKDKTLRLCIHYRQLNKVTIKNKYLLPRINNLFDHQKGATVFSKIDLRLESDVPKTTFKTRYRHYEFLVVSFGLTNAPVAFMDLMNRIFQPYSNKFTIVFIDDILIYSKNETKHDQHLRIVLQTL</sequence>
<dbReference type="Pfam" id="PF00078">
    <property type="entry name" value="RVT_1"/>
    <property type="match status" value="1"/>
</dbReference>
<dbReference type="Proteomes" id="UP000325315">
    <property type="component" value="Unassembled WGS sequence"/>
</dbReference>
<dbReference type="InterPro" id="IPR043502">
    <property type="entry name" value="DNA/RNA_pol_sf"/>
</dbReference>
<dbReference type="InterPro" id="IPR000477">
    <property type="entry name" value="RT_dom"/>
</dbReference>
<evidence type="ECO:0000313" key="3">
    <source>
        <dbReference type="Proteomes" id="UP000325315"/>
    </source>
</evidence>
<dbReference type="AlphaFoldDB" id="A0A5B6W7U5"/>
<dbReference type="CDD" id="cd01647">
    <property type="entry name" value="RT_LTR"/>
    <property type="match status" value="1"/>
</dbReference>
<dbReference type="Gene3D" id="3.30.70.270">
    <property type="match status" value="1"/>
</dbReference>
<feature type="domain" description="Reverse transcriptase" evidence="1">
    <location>
        <begin position="87"/>
        <end position="213"/>
    </location>
</feature>